<feature type="transmembrane region" description="Helical" evidence="8">
    <location>
        <begin position="75"/>
        <end position="97"/>
    </location>
</feature>
<keyword evidence="3" id="KW-1003">Cell membrane</keyword>
<keyword evidence="6 8" id="KW-1133">Transmembrane helix</keyword>
<protein>
    <recommendedName>
        <fullName evidence="9">Major facilitator superfamily (MFS) profile domain-containing protein</fullName>
    </recommendedName>
</protein>
<keyword evidence="4" id="KW-0762">Sugar transport</keyword>
<feature type="transmembrane region" description="Helical" evidence="8">
    <location>
        <begin position="285"/>
        <end position="304"/>
    </location>
</feature>
<evidence type="ECO:0000256" key="4">
    <source>
        <dbReference type="ARBA" id="ARBA00022597"/>
    </source>
</evidence>
<keyword evidence="7 8" id="KW-0472">Membrane</keyword>
<feature type="domain" description="Major facilitator superfamily (MFS) profile" evidence="9">
    <location>
        <begin position="4"/>
        <end position="437"/>
    </location>
</feature>
<dbReference type="FunFam" id="1.20.1250.20:FF:000218">
    <property type="entry name" value="facilitated trehalose transporter Tret1"/>
    <property type="match status" value="1"/>
</dbReference>
<dbReference type="SUPFAM" id="SSF103473">
    <property type="entry name" value="MFS general substrate transporter"/>
    <property type="match status" value="1"/>
</dbReference>
<dbReference type="PANTHER" id="PTHR48021:SF46">
    <property type="entry name" value="MAJOR FACILITATOR SUPERFAMILY (MFS) PROFILE DOMAIN-CONTAINING PROTEIN"/>
    <property type="match status" value="1"/>
</dbReference>
<dbReference type="Gene3D" id="1.20.1250.20">
    <property type="entry name" value="MFS general substrate transporter like domains"/>
    <property type="match status" value="1"/>
</dbReference>
<dbReference type="InterPro" id="IPR050549">
    <property type="entry name" value="MFS_Trehalose_Transporter"/>
</dbReference>
<evidence type="ECO:0000313" key="10">
    <source>
        <dbReference type="EMBL" id="JAS68444.1"/>
    </source>
</evidence>
<evidence type="ECO:0000256" key="8">
    <source>
        <dbReference type="SAM" id="Phobius"/>
    </source>
</evidence>
<evidence type="ECO:0000256" key="6">
    <source>
        <dbReference type="ARBA" id="ARBA00022989"/>
    </source>
</evidence>
<dbReference type="InterPro" id="IPR005829">
    <property type="entry name" value="Sugar_transporter_CS"/>
</dbReference>
<dbReference type="InterPro" id="IPR036259">
    <property type="entry name" value="MFS_trans_sf"/>
</dbReference>
<evidence type="ECO:0000256" key="1">
    <source>
        <dbReference type="ARBA" id="ARBA00004651"/>
    </source>
</evidence>
<feature type="transmembrane region" description="Helical" evidence="8">
    <location>
        <begin position="411"/>
        <end position="433"/>
    </location>
</feature>
<dbReference type="PROSITE" id="PS50850">
    <property type="entry name" value="MFS"/>
    <property type="match status" value="1"/>
</dbReference>
<dbReference type="EMBL" id="GECZ01001325">
    <property type="protein sequence ID" value="JAS68444.1"/>
    <property type="molecule type" value="Transcribed_RNA"/>
</dbReference>
<feature type="transmembrane region" description="Helical" evidence="8">
    <location>
        <begin position="345"/>
        <end position="370"/>
    </location>
</feature>
<feature type="transmembrane region" description="Helical" evidence="8">
    <location>
        <begin position="164"/>
        <end position="184"/>
    </location>
</feature>
<feature type="transmembrane region" description="Helical" evidence="8">
    <location>
        <begin position="311"/>
        <end position="333"/>
    </location>
</feature>
<proteinExistence type="predicted"/>
<keyword evidence="2" id="KW-0813">Transport</keyword>
<evidence type="ECO:0000256" key="7">
    <source>
        <dbReference type="ARBA" id="ARBA00023136"/>
    </source>
</evidence>
<name>A0A1B6H191_9HEMI</name>
<accession>A0A1B6H191</accession>
<evidence type="ECO:0000256" key="3">
    <source>
        <dbReference type="ARBA" id="ARBA00022475"/>
    </source>
</evidence>
<evidence type="ECO:0000256" key="2">
    <source>
        <dbReference type="ARBA" id="ARBA00022448"/>
    </source>
</evidence>
<dbReference type="GO" id="GO:0022857">
    <property type="term" value="F:transmembrane transporter activity"/>
    <property type="evidence" value="ECO:0007669"/>
    <property type="project" value="InterPro"/>
</dbReference>
<dbReference type="InterPro" id="IPR005828">
    <property type="entry name" value="MFS_sugar_transport-like"/>
</dbReference>
<comment type="subcellular location">
    <subcellularLocation>
        <location evidence="1">Cell membrane</location>
        <topology evidence="1">Multi-pass membrane protein</topology>
    </subcellularLocation>
</comment>
<dbReference type="PRINTS" id="PR00171">
    <property type="entry name" value="SUGRTRNSPORT"/>
</dbReference>
<feature type="transmembrane region" description="Helical" evidence="8">
    <location>
        <begin position="109"/>
        <end position="127"/>
    </location>
</feature>
<dbReference type="AlphaFoldDB" id="A0A1B6H191"/>
<evidence type="ECO:0000259" key="9">
    <source>
        <dbReference type="PROSITE" id="PS50850"/>
    </source>
</evidence>
<evidence type="ECO:0000256" key="5">
    <source>
        <dbReference type="ARBA" id="ARBA00022692"/>
    </source>
</evidence>
<dbReference type="GO" id="GO:0005886">
    <property type="term" value="C:plasma membrane"/>
    <property type="evidence" value="ECO:0007669"/>
    <property type="project" value="UniProtKB-SubCell"/>
</dbReference>
<dbReference type="InterPro" id="IPR020846">
    <property type="entry name" value="MFS_dom"/>
</dbReference>
<dbReference type="Pfam" id="PF00083">
    <property type="entry name" value="Sugar_tr"/>
    <property type="match status" value="1"/>
</dbReference>
<reference evidence="10" key="1">
    <citation type="submission" date="2015-11" db="EMBL/GenBank/DDBJ databases">
        <title>De novo transcriptome assembly of four potential Pierce s Disease insect vectors from Arizona vineyards.</title>
        <authorList>
            <person name="Tassone E.E."/>
        </authorList>
    </citation>
    <scope>NUCLEOTIDE SEQUENCE</scope>
</reference>
<gene>
    <name evidence="10" type="ORF">g.18572</name>
</gene>
<dbReference type="PANTHER" id="PTHR48021">
    <property type="match status" value="1"/>
</dbReference>
<organism evidence="10">
    <name type="scientific">Cuerna arida</name>
    <dbReference type="NCBI Taxonomy" id="1464854"/>
    <lineage>
        <taxon>Eukaryota</taxon>
        <taxon>Metazoa</taxon>
        <taxon>Ecdysozoa</taxon>
        <taxon>Arthropoda</taxon>
        <taxon>Hexapoda</taxon>
        <taxon>Insecta</taxon>
        <taxon>Pterygota</taxon>
        <taxon>Neoptera</taxon>
        <taxon>Paraneoptera</taxon>
        <taxon>Hemiptera</taxon>
        <taxon>Auchenorrhyncha</taxon>
        <taxon>Membracoidea</taxon>
        <taxon>Cicadellidae</taxon>
        <taxon>Cicadellinae</taxon>
        <taxon>Proconiini</taxon>
        <taxon>Cuerna</taxon>
    </lineage>
</organism>
<sequence>MGRYTLCQYIAGLAAGLTVLAVGCTTGWTTVALKKLRSPGSEIPITPSEGSWIASFHEAGHILSPIPTGFLVGKVGPKVCLIASAVIHSTGWILIIITRCVSILYLARFLFGISMGIVFTITPLYIAEISNPEIRGALSTGFETMLYLGHLIEFTVGPYVSYNTLALISVTIPIGFLVLSFWMVDSPYYLIKKGKYLDARKTYSDLTGIEDEHILVDYLAKIEEHINEKKIGSFKDLFGSRNYRRCLMIVLVLAIVQRFSGMSAVVAYASFIFPSTIGGLSSSSYTILFGAITLLFTFVSAALMDRSGRRVLTITSCFGSFIVELLTALYFYLSQNSIVNTTHITWIPFATISMYAGFYSIGMGPIVTTIQGELFPPNVKGLAASIVTIVHAGSGSFVTKCYQIISDKFGVYVSFSFFSLSCLFGSVFAFFVLPETKGKTLLEIQSG</sequence>
<keyword evidence="5 8" id="KW-0812">Transmembrane</keyword>
<dbReference type="PROSITE" id="PS51257">
    <property type="entry name" value="PROKAR_LIPOPROTEIN"/>
    <property type="match status" value="1"/>
</dbReference>
<dbReference type="InterPro" id="IPR003663">
    <property type="entry name" value="Sugar/inositol_transpt"/>
</dbReference>
<dbReference type="PROSITE" id="PS00217">
    <property type="entry name" value="SUGAR_TRANSPORT_2"/>
    <property type="match status" value="1"/>
</dbReference>
<feature type="transmembrane region" description="Helical" evidence="8">
    <location>
        <begin position="247"/>
        <end position="273"/>
    </location>
</feature>